<evidence type="ECO:0000313" key="1">
    <source>
        <dbReference type="EMBL" id="BAQ18026.1"/>
    </source>
</evidence>
<dbReference type="HOGENOM" id="CLU_130963_0_0_5"/>
<dbReference type="Pfam" id="PF07310">
    <property type="entry name" value="PAS_5"/>
    <property type="match status" value="1"/>
</dbReference>
<organism evidence="1 2">
    <name type="scientific">Methyloceanibacter caenitepidi</name>
    <dbReference type="NCBI Taxonomy" id="1384459"/>
    <lineage>
        <taxon>Bacteria</taxon>
        <taxon>Pseudomonadati</taxon>
        <taxon>Pseudomonadota</taxon>
        <taxon>Alphaproteobacteria</taxon>
        <taxon>Hyphomicrobiales</taxon>
        <taxon>Hyphomicrobiaceae</taxon>
        <taxon>Methyloceanibacter</taxon>
    </lineage>
</organism>
<evidence type="ECO:0000313" key="2">
    <source>
        <dbReference type="Proteomes" id="UP000031643"/>
    </source>
</evidence>
<name>A0A0A8K5G9_9HYPH</name>
<dbReference type="STRING" id="1384459.GL4_2592"/>
<dbReference type="AlphaFoldDB" id="A0A0A8K5G9"/>
<dbReference type="EMBL" id="AP014648">
    <property type="protein sequence ID" value="BAQ18026.1"/>
    <property type="molecule type" value="Genomic_DNA"/>
</dbReference>
<proteinExistence type="predicted"/>
<dbReference type="OrthoDB" id="8480244at2"/>
<dbReference type="InterPro" id="IPR009922">
    <property type="entry name" value="DUF1457"/>
</dbReference>
<reference evidence="1 2" key="1">
    <citation type="submission" date="2014-09" db="EMBL/GenBank/DDBJ databases">
        <title>Genome sequencing of Methyloceanibacter caenitepidi Gela4.</title>
        <authorList>
            <person name="Takeuchi M."/>
            <person name="Susumu S."/>
            <person name="Kamagata Y."/>
            <person name="Oshima K."/>
            <person name="Hattori M."/>
            <person name="Iwasaki W."/>
        </authorList>
    </citation>
    <scope>NUCLEOTIDE SEQUENCE [LARGE SCALE GENOMIC DNA]</scope>
    <source>
        <strain evidence="1 2">Gela4</strain>
    </source>
</reference>
<gene>
    <name evidence="1" type="ORF">GL4_2592</name>
</gene>
<evidence type="ECO:0008006" key="3">
    <source>
        <dbReference type="Google" id="ProtNLM"/>
    </source>
</evidence>
<keyword evidence="2" id="KW-1185">Reference proteome</keyword>
<dbReference type="Proteomes" id="UP000031643">
    <property type="component" value="Chromosome"/>
</dbReference>
<sequence>MLSDCAFRAQLVLPEQRVLFDYWCGIARGRAMPARADFDPLKFPDLLPHFAVIDLRDGFERSHFRLAGTRLREIYGREITGLTLTEVFSGRRATPWHTIHSRIATDAVCAQGIAHGPAEGREHVVLYWLRLPLSDDGIRVDRILCHDTGASETDVEQISEFTAYCAGQRGPEVLRA</sequence>
<accession>A0A0A8K5G9</accession>
<protein>
    <recommendedName>
        <fullName evidence="3">PAS domain-containing protein</fullName>
    </recommendedName>
</protein>
<dbReference type="RefSeq" id="WP_052464477.1">
    <property type="nucleotide sequence ID" value="NZ_AP014648.1"/>
</dbReference>
<dbReference type="KEGG" id="mcg:GL4_2592"/>